<sequence length="62" mass="7001">MLKCLNLVVMAETLDSFAYRSTNGEAHQGGPCIYYFGISSIASLHIDIRQWRKAYGSLQYLV</sequence>
<reference evidence="1" key="1">
    <citation type="submission" date="2014-09" db="EMBL/GenBank/DDBJ databases">
        <authorList>
            <person name="Magalhaes I.L.F."/>
            <person name="Oliveira U."/>
            <person name="Santos F.R."/>
            <person name="Vidigal T.H.D.A."/>
            <person name="Brescovit A.D."/>
            <person name="Santos A.J."/>
        </authorList>
    </citation>
    <scope>NUCLEOTIDE SEQUENCE</scope>
    <source>
        <tissue evidence="1">Shoot tissue taken approximately 20 cm above the soil surface</tissue>
    </source>
</reference>
<dbReference type="AlphaFoldDB" id="A0A0A9FM45"/>
<organism evidence="1">
    <name type="scientific">Arundo donax</name>
    <name type="common">Giant reed</name>
    <name type="synonym">Donax arundinaceus</name>
    <dbReference type="NCBI Taxonomy" id="35708"/>
    <lineage>
        <taxon>Eukaryota</taxon>
        <taxon>Viridiplantae</taxon>
        <taxon>Streptophyta</taxon>
        <taxon>Embryophyta</taxon>
        <taxon>Tracheophyta</taxon>
        <taxon>Spermatophyta</taxon>
        <taxon>Magnoliopsida</taxon>
        <taxon>Liliopsida</taxon>
        <taxon>Poales</taxon>
        <taxon>Poaceae</taxon>
        <taxon>PACMAD clade</taxon>
        <taxon>Arundinoideae</taxon>
        <taxon>Arundineae</taxon>
        <taxon>Arundo</taxon>
    </lineage>
</organism>
<name>A0A0A9FM45_ARUDO</name>
<proteinExistence type="predicted"/>
<dbReference type="EMBL" id="GBRH01186735">
    <property type="protein sequence ID" value="JAE11161.1"/>
    <property type="molecule type" value="Transcribed_RNA"/>
</dbReference>
<accession>A0A0A9FM45</accession>
<evidence type="ECO:0000313" key="1">
    <source>
        <dbReference type="EMBL" id="JAE11161.1"/>
    </source>
</evidence>
<reference evidence="1" key="2">
    <citation type="journal article" date="2015" name="Data Brief">
        <title>Shoot transcriptome of the giant reed, Arundo donax.</title>
        <authorList>
            <person name="Barrero R.A."/>
            <person name="Guerrero F.D."/>
            <person name="Moolhuijzen P."/>
            <person name="Goolsby J.A."/>
            <person name="Tidwell J."/>
            <person name="Bellgard S.E."/>
            <person name="Bellgard M.I."/>
        </authorList>
    </citation>
    <scope>NUCLEOTIDE SEQUENCE</scope>
    <source>
        <tissue evidence="1">Shoot tissue taken approximately 20 cm above the soil surface</tissue>
    </source>
</reference>
<protein>
    <submittedName>
        <fullName evidence="1">Uncharacterized protein</fullName>
    </submittedName>
</protein>